<sequence length="83" mass="9764">PMGRKAWLFCWTELGAEHVGIIQSLISTCKLHDIDPYTYLIDVLLRVNEHPASRVLELTPRVWKEQFADQPLRSDLYREMKPQ</sequence>
<feature type="non-terminal residue" evidence="2">
    <location>
        <position position="1"/>
    </location>
</feature>
<proteinExistence type="predicted"/>
<accession>A0A364NIN1</accession>
<dbReference type="AlphaFoldDB" id="A0A364NIN1"/>
<dbReference type="InterPro" id="IPR039552">
    <property type="entry name" value="IS66_C"/>
</dbReference>
<dbReference type="EMBL" id="QKRX01000015">
    <property type="protein sequence ID" value="RAU16913.1"/>
    <property type="molecule type" value="Genomic_DNA"/>
</dbReference>
<evidence type="ECO:0000313" key="2">
    <source>
        <dbReference type="EMBL" id="RAU16913.1"/>
    </source>
</evidence>
<organism evidence="2 3">
    <name type="scientific">Nitrincola tibetensis</name>
    <dbReference type="NCBI Taxonomy" id="2219697"/>
    <lineage>
        <taxon>Bacteria</taxon>
        <taxon>Pseudomonadati</taxon>
        <taxon>Pseudomonadota</taxon>
        <taxon>Gammaproteobacteria</taxon>
        <taxon>Oceanospirillales</taxon>
        <taxon>Oceanospirillaceae</taxon>
        <taxon>Nitrincola</taxon>
    </lineage>
</organism>
<reference evidence="2 3" key="1">
    <citation type="submission" date="2018-06" db="EMBL/GenBank/DDBJ databases">
        <title>Nitrincola tibetense sp. nov., isolated from Lake XuguoCo on Tibetan Plateau.</title>
        <authorList>
            <person name="Xing P."/>
        </authorList>
    </citation>
    <scope>NUCLEOTIDE SEQUENCE [LARGE SCALE GENOMIC DNA]</scope>
    <source>
        <strain evidence="3">xg18</strain>
    </source>
</reference>
<name>A0A364NIN1_9GAMM</name>
<evidence type="ECO:0000259" key="1">
    <source>
        <dbReference type="Pfam" id="PF13817"/>
    </source>
</evidence>
<evidence type="ECO:0000313" key="3">
    <source>
        <dbReference type="Proteomes" id="UP000250744"/>
    </source>
</evidence>
<dbReference type="Proteomes" id="UP000250744">
    <property type="component" value="Unassembled WGS sequence"/>
</dbReference>
<comment type="caution">
    <text evidence="2">The sequence shown here is derived from an EMBL/GenBank/DDBJ whole genome shotgun (WGS) entry which is preliminary data.</text>
</comment>
<keyword evidence="3" id="KW-1185">Reference proteome</keyword>
<protein>
    <submittedName>
        <fullName evidence="2">IS66 family transposase</fullName>
    </submittedName>
</protein>
<gene>
    <name evidence="2" type="ORF">DN062_16070</name>
</gene>
<dbReference type="RefSeq" id="WP_133256772.1">
    <property type="nucleotide sequence ID" value="NZ_QKRX01000015.1"/>
</dbReference>
<feature type="domain" description="Transposase IS66 C-terminal" evidence="1">
    <location>
        <begin position="24"/>
        <end position="60"/>
    </location>
</feature>
<dbReference type="Pfam" id="PF13817">
    <property type="entry name" value="DDE_Tnp_IS66_C"/>
    <property type="match status" value="1"/>
</dbReference>